<proteinExistence type="predicted"/>
<keyword evidence="3" id="KW-1185">Reference proteome</keyword>
<dbReference type="PANTHER" id="PTHR33840:SF1">
    <property type="entry name" value="TLE1 PHOSPHOLIPASE DOMAIN-CONTAINING PROTEIN"/>
    <property type="match status" value="1"/>
</dbReference>
<dbReference type="GeneID" id="93563504"/>
<dbReference type="EMBL" id="JAOXML010000006">
    <property type="protein sequence ID" value="MCV4376915.1"/>
    <property type="molecule type" value="Genomic_DNA"/>
</dbReference>
<dbReference type="Proteomes" id="UP001207294">
    <property type="component" value="Unassembled WGS sequence"/>
</dbReference>
<gene>
    <name evidence="2" type="ORF">OH718_09935</name>
</gene>
<reference evidence="2 3" key="1">
    <citation type="submission" date="2022-10" db="EMBL/GenBank/DDBJ databases">
        <title>Characterization of Pseudomonas capsici strains from pepper and tomato in Georgia.</title>
        <authorList>
            <person name="Zhao M."/>
            <person name="Dutta B."/>
        </authorList>
    </citation>
    <scope>NUCLEOTIDE SEQUENCE [LARGE SCALE GENOMIC DNA]</scope>
    <source>
        <strain evidence="2 3">Pc20-5</strain>
    </source>
</reference>
<feature type="domain" description="T6SS Phospholipase effector Tle1-like catalytic" evidence="1">
    <location>
        <begin position="211"/>
        <end position="303"/>
    </location>
</feature>
<dbReference type="InterPro" id="IPR018712">
    <property type="entry name" value="Tle1-like_cat"/>
</dbReference>
<protein>
    <submittedName>
        <fullName evidence="2">DUF2235 domain-containing protein</fullName>
    </submittedName>
</protein>
<evidence type="ECO:0000313" key="2">
    <source>
        <dbReference type="EMBL" id="MCV4376915.1"/>
    </source>
</evidence>
<dbReference type="PANTHER" id="PTHR33840">
    <property type="match status" value="1"/>
</dbReference>
<evidence type="ECO:0000313" key="3">
    <source>
        <dbReference type="Proteomes" id="UP001207294"/>
    </source>
</evidence>
<sequence>MKKTWEVNRKPAVSDTAMLRVTVRAGLFFDGTGNNRSNSQTGADCRAMMEVNDGRHIVECGGRHSDPNSSYSNDLSNIARLVALYRHQYVARNDGEGLKVYWPVYISGAGTTSGEGDTLWLGQSFGRGSTGVVAKAEHAVRKLGSRLKAFALDNPGCVIEALELDVFGFSRGAASARHFVNEVLKQAQGALEPALASRKVPLGPDFGWDKGSVRLKVIGLFDTVAAIGSLKDLYNVRDSASNRVNLYLPPGCAQQVLHLVARDESRRNFALNSITPDWSREIVLPGAHADIGGGYHPQMEEKLLLTRPRLSMVYRDTPCESSAAWLQAQEDLLALDAGQWIDPRDRQASLKVECSEICGRGRTTALGRKTVVAAACLRRQVFGHLSRVYLRVMHALACDEGVPFEPVPDTAELRLVPELESICRKLIGYARGGAYTLDEREECLLRWRYIHHSAHWNAIIGRVGSFSDAVFVHAPQPGGRVRYPNASQSGYRH</sequence>
<name>A0ABT3BVN6_9PSED</name>
<dbReference type="Pfam" id="PF09994">
    <property type="entry name" value="T6SS_Tle1-like_cat"/>
    <property type="match status" value="1"/>
</dbReference>
<accession>A0ABT3BVN6</accession>
<organism evidence="2 3">
    <name type="scientific">Pseudomonas capsici</name>
    <dbReference type="NCBI Taxonomy" id="2810614"/>
    <lineage>
        <taxon>Bacteria</taxon>
        <taxon>Pseudomonadati</taxon>
        <taxon>Pseudomonadota</taxon>
        <taxon>Gammaproteobacteria</taxon>
        <taxon>Pseudomonadales</taxon>
        <taxon>Pseudomonadaceae</taxon>
        <taxon>Pseudomonas</taxon>
    </lineage>
</organism>
<evidence type="ECO:0000259" key="1">
    <source>
        <dbReference type="Pfam" id="PF09994"/>
    </source>
</evidence>
<dbReference type="RefSeq" id="WP_206402880.1">
    <property type="nucleotide sequence ID" value="NZ_JAFGZD010000020.1"/>
</dbReference>
<comment type="caution">
    <text evidence="2">The sequence shown here is derived from an EMBL/GenBank/DDBJ whole genome shotgun (WGS) entry which is preliminary data.</text>
</comment>